<reference evidence="5" key="1">
    <citation type="submission" date="2021-10" db="EMBL/GenBank/DDBJ databases">
        <title>Novel species in genus Arthrobacter.</title>
        <authorList>
            <person name="Liu Y."/>
        </authorList>
    </citation>
    <scope>NUCLEOTIDE SEQUENCE</scope>
    <source>
        <strain evidence="5">Zg-Y453</strain>
    </source>
</reference>
<organism evidence="5 6">
    <name type="scientific">Arthrobacter caoxuetaonis</name>
    <dbReference type="NCBI Taxonomy" id="2886935"/>
    <lineage>
        <taxon>Bacteria</taxon>
        <taxon>Bacillati</taxon>
        <taxon>Actinomycetota</taxon>
        <taxon>Actinomycetes</taxon>
        <taxon>Micrococcales</taxon>
        <taxon>Micrococcaceae</taxon>
        <taxon>Arthrobacter</taxon>
    </lineage>
</organism>
<evidence type="ECO:0000256" key="1">
    <source>
        <dbReference type="ARBA" id="ARBA00023015"/>
    </source>
</evidence>
<dbReference type="AlphaFoldDB" id="A0A9X1SBX5"/>
<dbReference type="InterPro" id="IPR036390">
    <property type="entry name" value="WH_DNA-bd_sf"/>
</dbReference>
<dbReference type="EMBL" id="JAJFZV010000004">
    <property type="protein sequence ID" value="MCC3297041.1"/>
    <property type="molecule type" value="Genomic_DNA"/>
</dbReference>
<name>A0A9X1SBX5_9MICC</name>
<protein>
    <submittedName>
        <fullName evidence="5">MarR family transcriptional regulator</fullName>
    </submittedName>
</protein>
<dbReference type="GO" id="GO:0006950">
    <property type="term" value="P:response to stress"/>
    <property type="evidence" value="ECO:0007669"/>
    <property type="project" value="TreeGrafter"/>
</dbReference>
<dbReference type="GO" id="GO:0003677">
    <property type="term" value="F:DNA binding"/>
    <property type="evidence" value="ECO:0007669"/>
    <property type="project" value="UniProtKB-KW"/>
</dbReference>
<accession>A0A9X1SBX5</accession>
<dbReference type="SUPFAM" id="SSF46785">
    <property type="entry name" value="Winged helix' DNA-binding domain"/>
    <property type="match status" value="1"/>
</dbReference>
<dbReference type="InterPro" id="IPR000835">
    <property type="entry name" value="HTH_MarR-typ"/>
</dbReference>
<evidence type="ECO:0000259" key="4">
    <source>
        <dbReference type="PROSITE" id="PS50995"/>
    </source>
</evidence>
<keyword evidence="6" id="KW-1185">Reference proteome</keyword>
<dbReference type="PROSITE" id="PS50995">
    <property type="entry name" value="HTH_MARR_2"/>
    <property type="match status" value="1"/>
</dbReference>
<keyword evidence="2" id="KW-0238">DNA-binding</keyword>
<dbReference type="Gene3D" id="1.10.10.10">
    <property type="entry name" value="Winged helix-like DNA-binding domain superfamily/Winged helix DNA-binding domain"/>
    <property type="match status" value="1"/>
</dbReference>
<dbReference type="InterPro" id="IPR036388">
    <property type="entry name" value="WH-like_DNA-bd_sf"/>
</dbReference>
<dbReference type="InterPro" id="IPR039422">
    <property type="entry name" value="MarR/SlyA-like"/>
</dbReference>
<feature type="domain" description="HTH marR-type" evidence="4">
    <location>
        <begin position="16"/>
        <end position="150"/>
    </location>
</feature>
<dbReference type="SMART" id="SM00347">
    <property type="entry name" value="HTH_MARR"/>
    <property type="match status" value="1"/>
</dbReference>
<dbReference type="PANTHER" id="PTHR33164">
    <property type="entry name" value="TRANSCRIPTIONAL REGULATOR, MARR FAMILY"/>
    <property type="match status" value="1"/>
</dbReference>
<evidence type="ECO:0000256" key="3">
    <source>
        <dbReference type="ARBA" id="ARBA00023163"/>
    </source>
</evidence>
<evidence type="ECO:0000256" key="2">
    <source>
        <dbReference type="ARBA" id="ARBA00023125"/>
    </source>
</evidence>
<dbReference type="PROSITE" id="PS01117">
    <property type="entry name" value="HTH_MARR_1"/>
    <property type="match status" value="1"/>
</dbReference>
<dbReference type="PRINTS" id="PR00598">
    <property type="entry name" value="HTHMARR"/>
</dbReference>
<comment type="caution">
    <text evidence="5">The sequence shown here is derived from an EMBL/GenBank/DDBJ whole genome shotgun (WGS) entry which is preliminary data.</text>
</comment>
<evidence type="ECO:0000313" key="6">
    <source>
        <dbReference type="Proteomes" id="UP001139158"/>
    </source>
</evidence>
<dbReference type="PANTHER" id="PTHR33164:SF57">
    <property type="entry name" value="MARR-FAMILY TRANSCRIPTIONAL REGULATOR"/>
    <property type="match status" value="1"/>
</dbReference>
<dbReference type="Proteomes" id="UP001139158">
    <property type="component" value="Unassembled WGS sequence"/>
</dbReference>
<dbReference type="RefSeq" id="WP_227894794.1">
    <property type="nucleotide sequence ID" value="NZ_CP099466.1"/>
</dbReference>
<proteinExistence type="predicted"/>
<dbReference type="Pfam" id="PF12802">
    <property type="entry name" value="MarR_2"/>
    <property type="match status" value="1"/>
</dbReference>
<gene>
    <name evidence="5" type="ORF">LJ757_04375</name>
</gene>
<sequence>MTEKLPATIPATNPAIEDLEQELSVLWRRARAASQRVARAVHPDLEPAAYGLLVLLQRQGPLRLTDIAAAIGVGKPSVSRQIVMLENLGLVRKQADPDDGRAQAISLTDSGREQLLKTQRAREEHFHALLQAWSEDEVRALSVLLHKLNSSQAPAAPAAPAARPPS</sequence>
<dbReference type="InterPro" id="IPR023187">
    <property type="entry name" value="Tscrpt_reg_MarR-type_CS"/>
</dbReference>
<dbReference type="GO" id="GO:0003700">
    <property type="term" value="F:DNA-binding transcription factor activity"/>
    <property type="evidence" value="ECO:0007669"/>
    <property type="project" value="InterPro"/>
</dbReference>
<evidence type="ECO:0000313" key="5">
    <source>
        <dbReference type="EMBL" id="MCC3297041.1"/>
    </source>
</evidence>
<keyword evidence="3" id="KW-0804">Transcription</keyword>
<keyword evidence="1" id="KW-0805">Transcription regulation</keyword>